<keyword evidence="3" id="KW-1185">Reference proteome</keyword>
<sequence length="128" mass="14367">MPAMVRAQLETLKQVFDKPLCYKVFYEEGVLIQVGLIQSKEYDPTLVPQVSWAQRCVEPKDVPFFTMAGERRPLFHKSKVRSSSTPARNEPSPSTATAAATSTSIAEKRPASEERRPKVFTPCKKHAT</sequence>
<comment type="caution">
    <text evidence="2">The sequence shown here is derived from an EMBL/GenBank/DDBJ whole genome shotgun (WGS) entry which is preliminary data.</text>
</comment>
<name>A0AAV3R5X2_LITER</name>
<evidence type="ECO:0000313" key="2">
    <source>
        <dbReference type="EMBL" id="GAA0171300.1"/>
    </source>
</evidence>
<feature type="compositionally biased region" description="Basic and acidic residues" evidence="1">
    <location>
        <begin position="106"/>
        <end position="117"/>
    </location>
</feature>
<evidence type="ECO:0000256" key="1">
    <source>
        <dbReference type="SAM" id="MobiDB-lite"/>
    </source>
</evidence>
<gene>
    <name evidence="2" type="ORF">LIER_25366</name>
</gene>
<feature type="region of interest" description="Disordered" evidence="1">
    <location>
        <begin position="75"/>
        <end position="128"/>
    </location>
</feature>
<dbReference type="EMBL" id="BAABME010007615">
    <property type="protein sequence ID" value="GAA0171300.1"/>
    <property type="molecule type" value="Genomic_DNA"/>
</dbReference>
<accession>A0AAV3R5X2</accession>
<dbReference type="Proteomes" id="UP001454036">
    <property type="component" value="Unassembled WGS sequence"/>
</dbReference>
<feature type="compositionally biased region" description="Low complexity" evidence="1">
    <location>
        <begin position="91"/>
        <end position="104"/>
    </location>
</feature>
<reference evidence="2 3" key="1">
    <citation type="submission" date="2024-01" db="EMBL/GenBank/DDBJ databases">
        <title>The complete chloroplast genome sequence of Lithospermum erythrorhizon: insights into the phylogenetic relationship among Boraginaceae species and the maternal lineages of purple gromwells.</title>
        <authorList>
            <person name="Okada T."/>
            <person name="Watanabe K."/>
        </authorList>
    </citation>
    <scope>NUCLEOTIDE SEQUENCE [LARGE SCALE GENOMIC DNA]</scope>
</reference>
<proteinExistence type="predicted"/>
<evidence type="ECO:0000313" key="3">
    <source>
        <dbReference type="Proteomes" id="UP001454036"/>
    </source>
</evidence>
<dbReference type="AlphaFoldDB" id="A0AAV3R5X2"/>
<protein>
    <submittedName>
        <fullName evidence="2">Uncharacterized protein</fullName>
    </submittedName>
</protein>
<organism evidence="2 3">
    <name type="scientific">Lithospermum erythrorhizon</name>
    <name type="common">Purple gromwell</name>
    <name type="synonym">Lithospermum officinale var. erythrorhizon</name>
    <dbReference type="NCBI Taxonomy" id="34254"/>
    <lineage>
        <taxon>Eukaryota</taxon>
        <taxon>Viridiplantae</taxon>
        <taxon>Streptophyta</taxon>
        <taxon>Embryophyta</taxon>
        <taxon>Tracheophyta</taxon>
        <taxon>Spermatophyta</taxon>
        <taxon>Magnoliopsida</taxon>
        <taxon>eudicotyledons</taxon>
        <taxon>Gunneridae</taxon>
        <taxon>Pentapetalae</taxon>
        <taxon>asterids</taxon>
        <taxon>lamiids</taxon>
        <taxon>Boraginales</taxon>
        <taxon>Boraginaceae</taxon>
        <taxon>Boraginoideae</taxon>
        <taxon>Lithospermeae</taxon>
        <taxon>Lithospermum</taxon>
    </lineage>
</organism>